<evidence type="ECO:0000256" key="9">
    <source>
        <dbReference type="ARBA" id="ARBA00023242"/>
    </source>
</evidence>
<keyword evidence="4" id="KW-0862">Zinc</keyword>
<dbReference type="Gene3D" id="1.10.565.10">
    <property type="entry name" value="Retinoid X Receptor"/>
    <property type="match status" value="2"/>
</dbReference>
<dbReference type="PROSITE" id="PS51030">
    <property type="entry name" value="NUCLEAR_REC_DBD_2"/>
    <property type="match status" value="1"/>
</dbReference>
<comment type="caution">
    <text evidence="11">The sequence shown here is derived from an EMBL/GenBank/DDBJ whole genome shotgun (WGS) entry which is preliminary data.</text>
</comment>
<dbReference type="GO" id="GO:0008270">
    <property type="term" value="F:zinc ion binding"/>
    <property type="evidence" value="ECO:0007669"/>
    <property type="project" value="UniProtKB-KW"/>
</dbReference>
<dbReference type="GO" id="GO:0043565">
    <property type="term" value="F:sequence-specific DNA binding"/>
    <property type="evidence" value="ECO:0007669"/>
    <property type="project" value="InterPro"/>
</dbReference>
<reference evidence="11 12" key="1">
    <citation type="submission" date="2020-08" db="EMBL/GenBank/DDBJ databases">
        <authorList>
            <person name="Koutsovoulos G."/>
            <person name="Danchin GJ E."/>
        </authorList>
    </citation>
    <scope>NUCLEOTIDE SEQUENCE [LARGE SCALE GENOMIC DNA]</scope>
</reference>
<sequence>MSYTISPAFKGLSCQVCGQQSHGRRFDVLCCLPCAAFFRRYNGLKTKRRCQRENKCEKLGIEFLKKCKICRYRKCISIGMKMTKDEKILEEKGEESFLQNFIEAYEEYVTFQQKLFFNIYPEKVYQQALFFTPETLEMLNCFEMNCRPALLTMLNTSIKEFKNLETQEKLELFDSCFNQLNFLNCLSLTITNFRSENYFADKFMLAYGHIFDFGITDKIINYWVKDMLNKKDYFNAKLTEIKEKYFLIKLFIEISKIQKEDCCALMAITVFNKASSMNLSDEQTWERLKETILNEWLQRLCKRYDSKVAASVHIASLISLLVNLDNHCKEIKKYSNIIFSDSIVPISIVKEECKITFILPNLLRILNAHNRIWGAFYDVPDNYFRKFADFNDAMIFPNNILGYHENFNPNPPIMKEQDRQTFFTELDQSKDAICHPYVLKYVVVTRLLVVGIYNALPFFRQLSRNDQSLLLNHHIRIVNSFISSFISAKMKSNVLIGTDGISALDIVNAQTKYRENKILMNLAERAFTKLIDPFFRIIPTIAEDEFALTLTILCATGVSDLSPHARVLLQNECEFYAKKLLNLCQVRFGDVKGACRYAEFMHLIETAFMFDRNFEMYVTYVSTFYIQKSVDIYIPEYMLKLLF</sequence>
<keyword evidence="8" id="KW-0675">Receptor</keyword>
<comment type="similarity">
    <text evidence="1">Belongs to the nuclear hormone receptor family.</text>
</comment>
<evidence type="ECO:0000256" key="2">
    <source>
        <dbReference type="ARBA" id="ARBA00022723"/>
    </source>
</evidence>
<dbReference type="InterPro" id="IPR050274">
    <property type="entry name" value="Nuclear_hormone_rcpt_NR2"/>
</dbReference>
<evidence type="ECO:0000256" key="8">
    <source>
        <dbReference type="ARBA" id="ARBA00023170"/>
    </source>
</evidence>
<dbReference type="SMART" id="SM00399">
    <property type="entry name" value="ZnF_C4"/>
    <property type="match status" value="1"/>
</dbReference>
<keyword evidence="2" id="KW-0479">Metal-binding</keyword>
<protein>
    <recommendedName>
        <fullName evidence="10">Nuclear receptor domain-containing protein</fullName>
    </recommendedName>
</protein>
<dbReference type="InterPro" id="IPR035500">
    <property type="entry name" value="NHR-like_dom_sf"/>
</dbReference>
<dbReference type="PRINTS" id="PR00047">
    <property type="entry name" value="STROIDFINGER"/>
</dbReference>
<name>A0A6V7VZF6_MELEN</name>
<dbReference type="Gene3D" id="3.30.50.10">
    <property type="entry name" value="Erythroid Transcription Factor GATA-1, subunit A"/>
    <property type="match status" value="1"/>
</dbReference>
<feature type="domain" description="Nuclear receptor" evidence="10">
    <location>
        <begin position="11"/>
        <end position="87"/>
    </location>
</feature>
<dbReference type="Proteomes" id="UP000580250">
    <property type="component" value="Unassembled WGS sequence"/>
</dbReference>
<dbReference type="InterPro" id="IPR001628">
    <property type="entry name" value="Znf_hrmn_rcpt"/>
</dbReference>
<dbReference type="InterPro" id="IPR000536">
    <property type="entry name" value="Nucl_hrmn_rcpt_lig-bd"/>
</dbReference>
<keyword evidence="7" id="KW-0804">Transcription</keyword>
<dbReference type="PANTHER" id="PTHR24083">
    <property type="entry name" value="NUCLEAR HORMONE RECEPTOR"/>
    <property type="match status" value="1"/>
</dbReference>
<dbReference type="EMBL" id="CAJEWN010000365">
    <property type="protein sequence ID" value="CAD2180233.1"/>
    <property type="molecule type" value="Genomic_DNA"/>
</dbReference>
<dbReference type="GO" id="GO:0003700">
    <property type="term" value="F:DNA-binding transcription factor activity"/>
    <property type="evidence" value="ECO:0007669"/>
    <property type="project" value="InterPro"/>
</dbReference>
<evidence type="ECO:0000256" key="6">
    <source>
        <dbReference type="ARBA" id="ARBA00023125"/>
    </source>
</evidence>
<evidence type="ECO:0000256" key="1">
    <source>
        <dbReference type="ARBA" id="ARBA00005993"/>
    </source>
</evidence>
<evidence type="ECO:0000313" key="11">
    <source>
        <dbReference type="EMBL" id="CAD2180233.1"/>
    </source>
</evidence>
<evidence type="ECO:0000259" key="10">
    <source>
        <dbReference type="PROSITE" id="PS51030"/>
    </source>
</evidence>
<keyword evidence="3" id="KW-0863">Zinc-finger</keyword>
<keyword evidence="6" id="KW-0238">DNA-binding</keyword>
<evidence type="ECO:0000256" key="7">
    <source>
        <dbReference type="ARBA" id="ARBA00023163"/>
    </source>
</evidence>
<evidence type="ECO:0000256" key="5">
    <source>
        <dbReference type="ARBA" id="ARBA00023015"/>
    </source>
</evidence>
<organism evidence="11 12">
    <name type="scientific">Meloidogyne enterolobii</name>
    <name type="common">Root-knot nematode worm</name>
    <name type="synonym">Meloidogyne mayaguensis</name>
    <dbReference type="NCBI Taxonomy" id="390850"/>
    <lineage>
        <taxon>Eukaryota</taxon>
        <taxon>Metazoa</taxon>
        <taxon>Ecdysozoa</taxon>
        <taxon>Nematoda</taxon>
        <taxon>Chromadorea</taxon>
        <taxon>Rhabditida</taxon>
        <taxon>Tylenchina</taxon>
        <taxon>Tylenchomorpha</taxon>
        <taxon>Tylenchoidea</taxon>
        <taxon>Meloidogynidae</taxon>
        <taxon>Meloidogyninae</taxon>
        <taxon>Meloidogyne</taxon>
    </lineage>
</organism>
<evidence type="ECO:0000256" key="4">
    <source>
        <dbReference type="ARBA" id="ARBA00022833"/>
    </source>
</evidence>
<dbReference type="SMART" id="SM00430">
    <property type="entry name" value="HOLI"/>
    <property type="match status" value="2"/>
</dbReference>
<dbReference type="SUPFAM" id="SSF48508">
    <property type="entry name" value="Nuclear receptor ligand-binding domain"/>
    <property type="match status" value="2"/>
</dbReference>
<proteinExistence type="inferred from homology"/>
<keyword evidence="9" id="KW-0539">Nucleus</keyword>
<dbReference type="SUPFAM" id="SSF57716">
    <property type="entry name" value="Glucocorticoid receptor-like (DNA-binding domain)"/>
    <property type="match status" value="1"/>
</dbReference>
<evidence type="ECO:0000313" key="12">
    <source>
        <dbReference type="Proteomes" id="UP000580250"/>
    </source>
</evidence>
<dbReference type="AlphaFoldDB" id="A0A6V7VZF6"/>
<dbReference type="Pfam" id="PF00105">
    <property type="entry name" value="zf-C4"/>
    <property type="match status" value="1"/>
</dbReference>
<keyword evidence="5" id="KW-0805">Transcription regulation</keyword>
<gene>
    <name evidence="11" type="ORF">MENT_LOCUS32296</name>
</gene>
<evidence type="ECO:0000256" key="3">
    <source>
        <dbReference type="ARBA" id="ARBA00022771"/>
    </source>
</evidence>
<dbReference type="Pfam" id="PF00104">
    <property type="entry name" value="Hormone_recep"/>
    <property type="match status" value="2"/>
</dbReference>
<accession>A0A6V7VZF6</accession>
<dbReference type="InterPro" id="IPR013088">
    <property type="entry name" value="Znf_NHR/GATA"/>
</dbReference>